<evidence type="ECO:0000313" key="6">
    <source>
        <dbReference type="EMBL" id="KHT57521.1"/>
    </source>
</evidence>
<proteinExistence type="inferred from homology"/>
<evidence type="ECO:0000259" key="5">
    <source>
        <dbReference type="PROSITE" id="PS50931"/>
    </source>
</evidence>
<name>A0A0B3Y600_9ALTE</name>
<dbReference type="PRINTS" id="PR00039">
    <property type="entry name" value="HTHLYSR"/>
</dbReference>
<dbReference type="InterPro" id="IPR000847">
    <property type="entry name" value="LysR_HTH_N"/>
</dbReference>
<dbReference type="OrthoDB" id="646694at2"/>
<dbReference type="Pfam" id="PF03466">
    <property type="entry name" value="LysR_substrate"/>
    <property type="match status" value="1"/>
</dbReference>
<dbReference type="Pfam" id="PF00126">
    <property type="entry name" value="HTH_1"/>
    <property type="match status" value="1"/>
</dbReference>
<evidence type="ECO:0000256" key="2">
    <source>
        <dbReference type="ARBA" id="ARBA00023015"/>
    </source>
</evidence>
<protein>
    <submittedName>
        <fullName evidence="6">LysR family transcriptional regulator</fullName>
    </submittedName>
</protein>
<comment type="caution">
    <text evidence="6">The sequence shown here is derived from an EMBL/GenBank/DDBJ whole genome shotgun (WGS) entry which is preliminary data.</text>
</comment>
<dbReference type="GO" id="GO:0000976">
    <property type="term" value="F:transcription cis-regulatory region binding"/>
    <property type="evidence" value="ECO:0007669"/>
    <property type="project" value="TreeGrafter"/>
</dbReference>
<dbReference type="SUPFAM" id="SSF46785">
    <property type="entry name" value="Winged helix' DNA-binding domain"/>
    <property type="match status" value="1"/>
</dbReference>
<dbReference type="InterPro" id="IPR005119">
    <property type="entry name" value="LysR_subst-bd"/>
</dbReference>
<evidence type="ECO:0000256" key="4">
    <source>
        <dbReference type="ARBA" id="ARBA00023163"/>
    </source>
</evidence>
<organism evidence="6 7">
    <name type="scientific">Alteromonas marina</name>
    <dbReference type="NCBI Taxonomy" id="203795"/>
    <lineage>
        <taxon>Bacteria</taxon>
        <taxon>Pseudomonadati</taxon>
        <taxon>Pseudomonadota</taxon>
        <taxon>Gammaproteobacteria</taxon>
        <taxon>Alteromonadales</taxon>
        <taxon>Alteromonadaceae</taxon>
        <taxon>Alteromonas/Salinimonas group</taxon>
        <taxon>Alteromonas</taxon>
    </lineage>
</organism>
<dbReference type="PANTHER" id="PTHR30126">
    <property type="entry name" value="HTH-TYPE TRANSCRIPTIONAL REGULATOR"/>
    <property type="match status" value="1"/>
</dbReference>
<dbReference type="AlphaFoldDB" id="A0A0B3Y600"/>
<accession>A0A0B3Y600</accession>
<dbReference type="InterPro" id="IPR036388">
    <property type="entry name" value="WH-like_DNA-bd_sf"/>
</dbReference>
<evidence type="ECO:0000256" key="1">
    <source>
        <dbReference type="ARBA" id="ARBA00009437"/>
    </source>
</evidence>
<dbReference type="Gene3D" id="1.10.10.10">
    <property type="entry name" value="Winged helix-like DNA-binding domain superfamily/Winged helix DNA-binding domain"/>
    <property type="match status" value="1"/>
</dbReference>
<dbReference type="RefSeq" id="WP_039216606.1">
    <property type="nucleotide sequence ID" value="NZ_JWLW01000003.1"/>
</dbReference>
<dbReference type="Gene3D" id="3.40.190.10">
    <property type="entry name" value="Periplasmic binding protein-like II"/>
    <property type="match status" value="2"/>
</dbReference>
<sequence>MSYLTQLKTFVEVYRSGNITRAAARLHMSQPAVTSHIQAMEHIVGKELFVRKARGVEPTAIADDLALQVASHIDILEQKVASIRSRASTDHGTLHLAGPAEYLSFVAGPALANLLQADKVNLVIHTGNKNNTYQLLEDDIAELAITASEPTDAMYEYQMLDKERLILVMNRVQGKLLADKEITASLLNQHKVVSYDEQLPLIRRYFSEVFNAPCESPVAAICPDIRAISSIIKAGIGYSVLPDYLCKEAIAKGELVSLGKSGPENEIYLVWKKGALRHPRVDFAKDVIMAFANINYLASYPD</sequence>
<keyword evidence="7" id="KW-1185">Reference proteome</keyword>
<comment type="similarity">
    <text evidence="1">Belongs to the LysR transcriptional regulatory family.</text>
</comment>
<dbReference type="GO" id="GO:0003700">
    <property type="term" value="F:DNA-binding transcription factor activity"/>
    <property type="evidence" value="ECO:0007669"/>
    <property type="project" value="InterPro"/>
</dbReference>
<feature type="domain" description="HTH lysR-type" evidence="5">
    <location>
        <begin position="1"/>
        <end position="59"/>
    </location>
</feature>
<evidence type="ECO:0000256" key="3">
    <source>
        <dbReference type="ARBA" id="ARBA00023125"/>
    </source>
</evidence>
<reference evidence="6 7" key="1">
    <citation type="submission" date="2014-12" db="EMBL/GenBank/DDBJ databases">
        <title>Genome sequencing of Alteromonas marina AD001.</title>
        <authorList>
            <person name="Adrian T.G.S."/>
            <person name="Chan K.G."/>
        </authorList>
    </citation>
    <scope>NUCLEOTIDE SEQUENCE [LARGE SCALE GENOMIC DNA]</scope>
    <source>
        <strain evidence="6 7">AD001</strain>
    </source>
</reference>
<dbReference type="CDD" id="cd05466">
    <property type="entry name" value="PBP2_LTTR_substrate"/>
    <property type="match status" value="1"/>
</dbReference>
<dbReference type="EMBL" id="JWLW01000003">
    <property type="protein sequence ID" value="KHT57521.1"/>
    <property type="molecule type" value="Genomic_DNA"/>
</dbReference>
<dbReference type="SUPFAM" id="SSF53850">
    <property type="entry name" value="Periplasmic binding protein-like II"/>
    <property type="match status" value="1"/>
</dbReference>
<keyword evidence="4" id="KW-0804">Transcription</keyword>
<keyword evidence="3" id="KW-0238">DNA-binding</keyword>
<dbReference type="PROSITE" id="PS50931">
    <property type="entry name" value="HTH_LYSR"/>
    <property type="match status" value="1"/>
</dbReference>
<dbReference type="InterPro" id="IPR036390">
    <property type="entry name" value="WH_DNA-bd_sf"/>
</dbReference>
<dbReference type="PANTHER" id="PTHR30126:SF39">
    <property type="entry name" value="HTH-TYPE TRANSCRIPTIONAL REGULATOR CYSL"/>
    <property type="match status" value="1"/>
</dbReference>
<evidence type="ECO:0000313" key="7">
    <source>
        <dbReference type="Proteomes" id="UP000031197"/>
    </source>
</evidence>
<dbReference type="Proteomes" id="UP000031197">
    <property type="component" value="Unassembled WGS sequence"/>
</dbReference>
<gene>
    <name evidence="6" type="ORF">RJ41_02475</name>
</gene>
<keyword evidence="2" id="KW-0805">Transcription regulation</keyword>